<reference evidence="3 4" key="1">
    <citation type="journal article" date="2019" name="Nat. Ecol. Evol.">
        <title>Megaphylogeny resolves global patterns of mushroom evolution.</title>
        <authorList>
            <person name="Varga T."/>
            <person name="Krizsan K."/>
            <person name="Foldi C."/>
            <person name="Dima B."/>
            <person name="Sanchez-Garcia M."/>
            <person name="Sanchez-Ramirez S."/>
            <person name="Szollosi G.J."/>
            <person name="Szarkandi J.G."/>
            <person name="Papp V."/>
            <person name="Albert L."/>
            <person name="Andreopoulos W."/>
            <person name="Angelini C."/>
            <person name="Antonin V."/>
            <person name="Barry K.W."/>
            <person name="Bougher N.L."/>
            <person name="Buchanan P."/>
            <person name="Buyck B."/>
            <person name="Bense V."/>
            <person name="Catcheside P."/>
            <person name="Chovatia M."/>
            <person name="Cooper J."/>
            <person name="Damon W."/>
            <person name="Desjardin D."/>
            <person name="Finy P."/>
            <person name="Geml J."/>
            <person name="Haridas S."/>
            <person name="Hughes K."/>
            <person name="Justo A."/>
            <person name="Karasinski D."/>
            <person name="Kautmanova I."/>
            <person name="Kiss B."/>
            <person name="Kocsube S."/>
            <person name="Kotiranta H."/>
            <person name="LaButti K.M."/>
            <person name="Lechner B.E."/>
            <person name="Liimatainen K."/>
            <person name="Lipzen A."/>
            <person name="Lukacs Z."/>
            <person name="Mihaltcheva S."/>
            <person name="Morgado L.N."/>
            <person name="Niskanen T."/>
            <person name="Noordeloos M.E."/>
            <person name="Ohm R.A."/>
            <person name="Ortiz-Santana B."/>
            <person name="Ovrebo C."/>
            <person name="Racz N."/>
            <person name="Riley R."/>
            <person name="Savchenko A."/>
            <person name="Shiryaev A."/>
            <person name="Soop K."/>
            <person name="Spirin V."/>
            <person name="Szebenyi C."/>
            <person name="Tomsovsky M."/>
            <person name="Tulloss R.E."/>
            <person name="Uehling J."/>
            <person name="Grigoriev I.V."/>
            <person name="Vagvolgyi C."/>
            <person name="Papp T."/>
            <person name="Martin F.M."/>
            <person name="Miettinen O."/>
            <person name="Hibbett D.S."/>
            <person name="Nagy L.G."/>
        </authorList>
    </citation>
    <scope>NUCLEOTIDE SEQUENCE [LARGE SCALE GENOMIC DNA]</scope>
    <source>
        <strain evidence="3 4">CBS 166.37</strain>
    </source>
</reference>
<organism evidence="3 4">
    <name type="scientific">Crucibulum laeve</name>
    <dbReference type="NCBI Taxonomy" id="68775"/>
    <lineage>
        <taxon>Eukaryota</taxon>
        <taxon>Fungi</taxon>
        <taxon>Dikarya</taxon>
        <taxon>Basidiomycota</taxon>
        <taxon>Agaricomycotina</taxon>
        <taxon>Agaricomycetes</taxon>
        <taxon>Agaricomycetidae</taxon>
        <taxon>Agaricales</taxon>
        <taxon>Agaricineae</taxon>
        <taxon>Nidulariaceae</taxon>
        <taxon>Crucibulum</taxon>
    </lineage>
</organism>
<feature type="region of interest" description="Disordered" evidence="1">
    <location>
        <begin position="34"/>
        <end position="92"/>
    </location>
</feature>
<proteinExistence type="predicted"/>
<evidence type="ECO:0000313" key="3">
    <source>
        <dbReference type="EMBL" id="TFK37758.1"/>
    </source>
</evidence>
<dbReference type="EMBL" id="ML213606">
    <property type="protein sequence ID" value="TFK37758.1"/>
    <property type="molecule type" value="Genomic_DNA"/>
</dbReference>
<evidence type="ECO:0000256" key="1">
    <source>
        <dbReference type="SAM" id="MobiDB-lite"/>
    </source>
</evidence>
<dbReference type="AlphaFoldDB" id="A0A5C3M0T6"/>
<feature type="signal peptide" evidence="2">
    <location>
        <begin position="1"/>
        <end position="19"/>
    </location>
</feature>
<evidence type="ECO:0008006" key="5">
    <source>
        <dbReference type="Google" id="ProtNLM"/>
    </source>
</evidence>
<feature type="chain" id="PRO_5022939915" description="REJ domain-containing protein" evidence="2">
    <location>
        <begin position="20"/>
        <end position="92"/>
    </location>
</feature>
<protein>
    <recommendedName>
        <fullName evidence="5">REJ domain-containing protein</fullName>
    </recommendedName>
</protein>
<evidence type="ECO:0000256" key="2">
    <source>
        <dbReference type="SAM" id="SignalP"/>
    </source>
</evidence>
<gene>
    <name evidence="3" type="ORF">BDQ12DRAFT_684641</name>
</gene>
<name>A0A5C3M0T6_9AGAR</name>
<keyword evidence="2" id="KW-0732">Signal</keyword>
<feature type="compositionally biased region" description="Low complexity" evidence="1">
    <location>
        <begin position="34"/>
        <end position="77"/>
    </location>
</feature>
<dbReference type="Proteomes" id="UP000308652">
    <property type="component" value="Unassembled WGS sequence"/>
</dbReference>
<accession>A0A5C3M0T6</accession>
<keyword evidence="4" id="KW-1185">Reference proteome</keyword>
<sequence>MYVVLISFFLLSQMFNARATYQPPSLQIASLVGSSSSPSSGAALAPSSSKALSTSSMKGVSISSFTSSTSASNSSNNPDAPKSCKLGKSSSK</sequence>
<evidence type="ECO:0000313" key="4">
    <source>
        <dbReference type="Proteomes" id="UP000308652"/>
    </source>
</evidence>